<comment type="caution">
    <text evidence="7">The sequence shown here is derived from an EMBL/GenBank/DDBJ whole genome shotgun (WGS) entry which is preliminary data.</text>
</comment>
<protein>
    <recommendedName>
        <fullName evidence="6">Ketoreductase domain-containing protein</fullName>
    </recommendedName>
</protein>
<feature type="domain" description="Ketoreductase" evidence="6">
    <location>
        <begin position="54"/>
        <end position="241"/>
    </location>
</feature>
<dbReference type="FunFam" id="3.40.50.720:FF:000202">
    <property type="entry name" value="Short-chain dehydrogenase/reductase family 16C member 6"/>
    <property type="match status" value="1"/>
</dbReference>
<dbReference type="EMBL" id="AZBU02000010">
    <property type="protein sequence ID" value="TKR62923.1"/>
    <property type="molecule type" value="Genomic_DNA"/>
</dbReference>
<dbReference type="GO" id="GO:0016616">
    <property type="term" value="F:oxidoreductase activity, acting on the CH-OH group of donors, NAD or NADP as acceptor"/>
    <property type="evidence" value="ECO:0007669"/>
    <property type="project" value="TreeGrafter"/>
</dbReference>
<dbReference type="Gene3D" id="3.40.50.720">
    <property type="entry name" value="NAD(P)-binding Rossmann-like Domain"/>
    <property type="match status" value="1"/>
</dbReference>
<evidence type="ECO:0000313" key="8">
    <source>
        <dbReference type="Proteomes" id="UP000298663"/>
    </source>
</evidence>
<dbReference type="AlphaFoldDB" id="A0A4U5M3F4"/>
<reference evidence="7 8" key="1">
    <citation type="journal article" date="2015" name="Genome Biol.">
        <title>Comparative genomics of Steinernema reveals deeply conserved gene regulatory networks.</title>
        <authorList>
            <person name="Dillman A.R."/>
            <person name="Macchietto M."/>
            <person name="Porter C.F."/>
            <person name="Rogers A."/>
            <person name="Williams B."/>
            <person name="Antoshechkin I."/>
            <person name="Lee M.M."/>
            <person name="Goodwin Z."/>
            <person name="Lu X."/>
            <person name="Lewis E.E."/>
            <person name="Goodrich-Blair H."/>
            <person name="Stock S.P."/>
            <person name="Adams B.J."/>
            <person name="Sternberg P.W."/>
            <person name="Mortazavi A."/>
        </authorList>
    </citation>
    <scope>NUCLEOTIDE SEQUENCE [LARGE SCALE GENOMIC DNA]</scope>
    <source>
        <strain evidence="7 8">ALL</strain>
    </source>
</reference>
<comment type="similarity">
    <text evidence="1 4">Belongs to the short-chain dehydrogenases/reductases (SDR) family.</text>
</comment>
<organism evidence="7 8">
    <name type="scientific">Steinernema carpocapsae</name>
    <name type="common">Entomopathogenic nematode</name>
    <dbReference type="NCBI Taxonomy" id="34508"/>
    <lineage>
        <taxon>Eukaryota</taxon>
        <taxon>Metazoa</taxon>
        <taxon>Ecdysozoa</taxon>
        <taxon>Nematoda</taxon>
        <taxon>Chromadorea</taxon>
        <taxon>Rhabditida</taxon>
        <taxon>Tylenchina</taxon>
        <taxon>Panagrolaimomorpha</taxon>
        <taxon>Strongyloidoidea</taxon>
        <taxon>Steinernematidae</taxon>
        <taxon>Steinernema</taxon>
    </lineage>
</organism>
<dbReference type="CDD" id="cd05339">
    <property type="entry name" value="17beta-HSDXI-like_SDR_c"/>
    <property type="match status" value="1"/>
</dbReference>
<dbReference type="STRING" id="34508.A0A4U5M3F4"/>
<evidence type="ECO:0000259" key="6">
    <source>
        <dbReference type="SMART" id="SM00822"/>
    </source>
</evidence>
<keyword evidence="5" id="KW-1133">Transmembrane helix</keyword>
<dbReference type="GO" id="GO:0005811">
    <property type="term" value="C:lipid droplet"/>
    <property type="evidence" value="ECO:0007669"/>
    <property type="project" value="TreeGrafter"/>
</dbReference>
<evidence type="ECO:0000256" key="2">
    <source>
        <dbReference type="ARBA" id="ARBA00023002"/>
    </source>
</evidence>
<dbReference type="PANTHER" id="PTHR24322:SF742">
    <property type="entry name" value="PROTEIN DHS-3"/>
    <property type="match status" value="1"/>
</dbReference>
<dbReference type="PROSITE" id="PS00061">
    <property type="entry name" value="ADH_SHORT"/>
    <property type="match status" value="1"/>
</dbReference>
<keyword evidence="5" id="KW-0812">Transmembrane</keyword>
<name>A0A4U5M3F4_STECR</name>
<keyword evidence="5" id="KW-0472">Membrane</keyword>
<dbReference type="InterPro" id="IPR002347">
    <property type="entry name" value="SDR_fam"/>
</dbReference>
<dbReference type="PANTHER" id="PTHR24322">
    <property type="entry name" value="PKSB"/>
    <property type="match status" value="1"/>
</dbReference>
<reference evidence="7 8" key="2">
    <citation type="journal article" date="2019" name="G3 (Bethesda)">
        <title>Hybrid Assembly of the Genome of the Entomopathogenic Nematode Steinernema carpocapsae Identifies the X-Chromosome.</title>
        <authorList>
            <person name="Serra L."/>
            <person name="Macchietto M."/>
            <person name="Macias-Munoz A."/>
            <person name="McGill C.J."/>
            <person name="Rodriguez I.M."/>
            <person name="Rodriguez B."/>
            <person name="Murad R."/>
            <person name="Mortazavi A."/>
        </authorList>
    </citation>
    <scope>NUCLEOTIDE SEQUENCE [LARGE SCALE GENOMIC DNA]</scope>
    <source>
        <strain evidence="7 8">ALL</strain>
    </source>
</reference>
<dbReference type="InterPro" id="IPR036291">
    <property type="entry name" value="NAD(P)-bd_dom_sf"/>
</dbReference>
<sequence>MTTGGFKHPDEQTWVEAAFNFVHLLLQIWFYCVVGAIRAVLPVGLLPRKSVKNDVVLITGAGSGLGRLMAVEFAKLGVKKLVLWDINENGNEETKQMVEKFNKEVHTYKIDLSNREQIATIAAQVKEDVGPVDILVNNAGYVTGKLLADSPDESIERTMAVNTSSNLYTTKAFLPNMLDQNHGHVVVVASLAGKLGIRNCVDYCTSKHGAVGFANALSAEIASMGKFGVNVTVVNPYFIDTGMFDGARTFAPRLLPILKPQYVVNRIMEAVLTNTPEIYIPRFAYFVVFFCSFLPPKAQGTLNHYFGLNYTMDHFIGRVAKNVAN</sequence>
<dbReference type="PRINTS" id="PR00081">
    <property type="entry name" value="GDHRDH"/>
</dbReference>
<accession>A0A4U5M3F4</accession>
<dbReference type="Pfam" id="PF00106">
    <property type="entry name" value="adh_short"/>
    <property type="match status" value="1"/>
</dbReference>
<feature type="transmembrane region" description="Helical" evidence="5">
    <location>
        <begin position="20"/>
        <end position="41"/>
    </location>
</feature>
<dbReference type="GO" id="GO:0006629">
    <property type="term" value="P:lipid metabolic process"/>
    <property type="evidence" value="ECO:0007669"/>
    <property type="project" value="UniProtKB-ARBA"/>
</dbReference>
<dbReference type="OrthoDB" id="10253736at2759"/>
<evidence type="ECO:0000256" key="1">
    <source>
        <dbReference type="ARBA" id="ARBA00006484"/>
    </source>
</evidence>
<dbReference type="InterPro" id="IPR057326">
    <property type="entry name" value="KR_dom"/>
</dbReference>
<evidence type="ECO:0000256" key="4">
    <source>
        <dbReference type="RuleBase" id="RU000363"/>
    </source>
</evidence>
<dbReference type="SMART" id="SM00822">
    <property type="entry name" value="PKS_KR"/>
    <property type="match status" value="1"/>
</dbReference>
<keyword evidence="2" id="KW-0560">Oxidoreductase</keyword>
<dbReference type="SUPFAM" id="SSF51735">
    <property type="entry name" value="NAD(P)-binding Rossmann-fold domains"/>
    <property type="match status" value="1"/>
</dbReference>
<evidence type="ECO:0000256" key="3">
    <source>
        <dbReference type="ARBA" id="ARBA00023027"/>
    </source>
</evidence>
<gene>
    <name evidence="7" type="ORF">L596_026823</name>
</gene>
<proteinExistence type="inferred from homology"/>
<dbReference type="PRINTS" id="PR00080">
    <property type="entry name" value="SDRFAMILY"/>
</dbReference>
<dbReference type="InterPro" id="IPR020904">
    <property type="entry name" value="Sc_DH/Rdtase_CS"/>
</dbReference>
<keyword evidence="8" id="KW-1185">Reference proteome</keyword>
<evidence type="ECO:0000256" key="5">
    <source>
        <dbReference type="SAM" id="Phobius"/>
    </source>
</evidence>
<evidence type="ECO:0000313" key="7">
    <source>
        <dbReference type="EMBL" id="TKR62923.1"/>
    </source>
</evidence>
<dbReference type="Proteomes" id="UP000298663">
    <property type="component" value="Unassembled WGS sequence"/>
</dbReference>
<keyword evidence="3" id="KW-0520">NAD</keyword>